<comment type="caution">
    <text evidence="7">The sequence shown here is derived from an EMBL/GenBank/DDBJ whole genome shotgun (WGS) entry which is preliminary data.</text>
</comment>
<evidence type="ECO:0000313" key="7">
    <source>
        <dbReference type="EMBL" id="KAF5207783.1"/>
    </source>
</evidence>
<name>A0A7J6XE58_THATH</name>
<keyword evidence="4" id="KW-0862">Zinc</keyword>
<evidence type="ECO:0000256" key="3">
    <source>
        <dbReference type="ARBA" id="ARBA00022771"/>
    </source>
</evidence>
<feature type="region of interest" description="Disordered" evidence="6">
    <location>
        <begin position="1"/>
        <end position="49"/>
    </location>
</feature>
<keyword evidence="2" id="KW-0479">Metal-binding</keyword>
<accession>A0A7J6XE58</accession>
<dbReference type="PANTHER" id="PTHR46481:SF10">
    <property type="entry name" value="ZINC FINGER BED DOMAIN-CONTAINING PROTEIN 39"/>
    <property type="match status" value="1"/>
</dbReference>
<gene>
    <name evidence="7" type="ORF">FRX31_002630</name>
</gene>
<organism evidence="7 8">
    <name type="scientific">Thalictrum thalictroides</name>
    <name type="common">Rue-anemone</name>
    <name type="synonym">Anemone thalictroides</name>
    <dbReference type="NCBI Taxonomy" id="46969"/>
    <lineage>
        <taxon>Eukaryota</taxon>
        <taxon>Viridiplantae</taxon>
        <taxon>Streptophyta</taxon>
        <taxon>Embryophyta</taxon>
        <taxon>Tracheophyta</taxon>
        <taxon>Spermatophyta</taxon>
        <taxon>Magnoliopsida</taxon>
        <taxon>Ranunculales</taxon>
        <taxon>Ranunculaceae</taxon>
        <taxon>Thalictroideae</taxon>
        <taxon>Thalictrum</taxon>
    </lineage>
</organism>
<evidence type="ECO:0000256" key="6">
    <source>
        <dbReference type="SAM" id="MobiDB-lite"/>
    </source>
</evidence>
<sequence length="205" mass="23644">MSTPLPNDEPIDQNVQPVDVDGGSKEQETDINMSSVEPKQRAKRSPVWQGTSRLKFHLKSCKRKKIKTSGQQLLTSVKSGNEPPKLANWKYDPEKSRLDFARMIAKHDYSFFMAEHEYFREFIKDVNPAYKFSSRNTVREDVMKIYNEKKEELQELLDLLPSKVSLTTDMWTPDHQQVGEDTVQALVCLKDWLPSLKVIVPDSDA</sequence>
<keyword evidence="5" id="KW-0539">Nucleus</keyword>
<evidence type="ECO:0000256" key="5">
    <source>
        <dbReference type="ARBA" id="ARBA00023242"/>
    </source>
</evidence>
<dbReference type="InterPro" id="IPR052035">
    <property type="entry name" value="ZnF_BED_domain_contain"/>
</dbReference>
<keyword evidence="3" id="KW-0863">Zinc-finger</keyword>
<dbReference type="EMBL" id="JABWDY010000961">
    <property type="protein sequence ID" value="KAF5207783.1"/>
    <property type="molecule type" value="Genomic_DNA"/>
</dbReference>
<dbReference type="PANTHER" id="PTHR46481">
    <property type="entry name" value="ZINC FINGER BED DOMAIN-CONTAINING PROTEIN 4"/>
    <property type="match status" value="1"/>
</dbReference>
<dbReference type="GO" id="GO:0008270">
    <property type="term" value="F:zinc ion binding"/>
    <property type="evidence" value="ECO:0007669"/>
    <property type="project" value="UniProtKB-KW"/>
</dbReference>
<evidence type="ECO:0000256" key="2">
    <source>
        <dbReference type="ARBA" id="ARBA00022723"/>
    </source>
</evidence>
<protein>
    <submittedName>
        <fullName evidence="7">Zinc finger BED domain-containing protein RICESLEEPER 2-like isoform X2</fullName>
    </submittedName>
</protein>
<evidence type="ECO:0000256" key="1">
    <source>
        <dbReference type="ARBA" id="ARBA00004123"/>
    </source>
</evidence>
<comment type="subcellular location">
    <subcellularLocation>
        <location evidence="1">Nucleus</location>
    </subcellularLocation>
</comment>
<evidence type="ECO:0000256" key="4">
    <source>
        <dbReference type="ARBA" id="ARBA00022833"/>
    </source>
</evidence>
<reference evidence="7 8" key="1">
    <citation type="submission" date="2020-06" db="EMBL/GenBank/DDBJ databases">
        <title>Transcriptomic and genomic resources for Thalictrum thalictroides and T. hernandezii: Facilitating candidate gene discovery in an emerging model plant lineage.</title>
        <authorList>
            <person name="Arias T."/>
            <person name="Riano-Pachon D.M."/>
            <person name="Di Stilio V.S."/>
        </authorList>
    </citation>
    <scope>NUCLEOTIDE SEQUENCE [LARGE SCALE GENOMIC DNA]</scope>
    <source>
        <strain evidence="8">cv. WT478/WT964</strain>
        <tissue evidence="7">Leaves</tissue>
    </source>
</reference>
<dbReference type="AlphaFoldDB" id="A0A7J6XE58"/>
<dbReference type="OrthoDB" id="1432712at2759"/>
<keyword evidence="8" id="KW-1185">Reference proteome</keyword>
<proteinExistence type="predicted"/>
<dbReference type="Proteomes" id="UP000554482">
    <property type="component" value="Unassembled WGS sequence"/>
</dbReference>
<dbReference type="GO" id="GO:0005634">
    <property type="term" value="C:nucleus"/>
    <property type="evidence" value="ECO:0007669"/>
    <property type="project" value="UniProtKB-SubCell"/>
</dbReference>
<evidence type="ECO:0000313" key="8">
    <source>
        <dbReference type="Proteomes" id="UP000554482"/>
    </source>
</evidence>